<dbReference type="InterPro" id="IPR010605">
    <property type="entry name" value="DUF1191"/>
</dbReference>
<dbReference type="AlphaFoldDB" id="A0AAN9KPI6"/>
<dbReference type="PANTHER" id="PTHR33512">
    <property type="entry name" value="PROTEIN, PUTATIVE (DUF1191)-RELATED"/>
    <property type="match status" value="1"/>
</dbReference>
<feature type="transmembrane region" description="Helical" evidence="1">
    <location>
        <begin position="237"/>
        <end position="259"/>
    </location>
</feature>
<keyword evidence="1" id="KW-1133">Transmembrane helix</keyword>
<evidence type="ECO:0000256" key="1">
    <source>
        <dbReference type="SAM" id="Phobius"/>
    </source>
</evidence>
<gene>
    <name evidence="3" type="ORF">VNO77_32081</name>
</gene>
<comment type="caution">
    <text evidence="3">The sequence shown here is derived from an EMBL/GenBank/DDBJ whole genome shotgun (WGS) entry which is preliminary data.</text>
</comment>
<keyword evidence="1" id="KW-0472">Membrane</keyword>
<evidence type="ECO:0000256" key="2">
    <source>
        <dbReference type="SAM" id="SignalP"/>
    </source>
</evidence>
<feature type="signal peptide" evidence="2">
    <location>
        <begin position="1"/>
        <end position="24"/>
    </location>
</feature>
<keyword evidence="4" id="KW-1185">Reference proteome</keyword>
<proteinExistence type="predicted"/>
<evidence type="ECO:0000313" key="4">
    <source>
        <dbReference type="Proteomes" id="UP001367508"/>
    </source>
</evidence>
<dbReference type="PANTHER" id="PTHR33512:SF10">
    <property type="entry name" value="PLANT_F17O14-7 PROTEIN"/>
    <property type="match status" value="1"/>
</dbReference>
<dbReference type="EMBL" id="JAYMYQ010000007">
    <property type="protein sequence ID" value="KAK7321435.1"/>
    <property type="molecule type" value="Genomic_DNA"/>
</dbReference>
<keyword evidence="1" id="KW-0812">Transmembrane</keyword>
<keyword evidence="2" id="KW-0732">Signal</keyword>
<organism evidence="3 4">
    <name type="scientific">Canavalia gladiata</name>
    <name type="common">Sword bean</name>
    <name type="synonym">Dolichos gladiatus</name>
    <dbReference type="NCBI Taxonomy" id="3824"/>
    <lineage>
        <taxon>Eukaryota</taxon>
        <taxon>Viridiplantae</taxon>
        <taxon>Streptophyta</taxon>
        <taxon>Embryophyta</taxon>
        <taxon>Tracheophyta</taxon>
        <taxon>Spermatophyta</taxon>
        <taxon>Magnoliopsida</taxon>
        <taxon>eudicotyledons</taxon>
        <taxon>Gunneridae</taxon>
        <taxon>Pentapetalae</taxon>
        <taxon>rosids</taxon>
        <taxon>fabids</taxon>
        <taxon>Fabales</taxon>
        <taxon>Fabaceae</taxon>
        <taxon>Papilionoideae</taxon>
        <taxon>50 kb inversion clade</taxon>
        <taxon>NPAAA clade</taxon>
        <taxon>indigoferoid/millettioid clade</taxon>
        <taxon>Phaseoleae</taxon>
        <taxon>Canavalia</taxon>
    </lineage>
</organism>
<dbReference type="Proteomes" id="UP001367508">
    <property type="component" value="Unassembled WGS sequence"/>
</dbReference>
<name>A0AAN9KPI6_CANGL</name>
<reference evidence="3 4" key="1">
    <citation type="submission" date="2024-01" db="EMBL/GenBank/DDBJ databases">
        <title>The genomes of 5 underutilized Papilionoideae crops provide insights into root nodulation and disease resistanc.</title>
        <authorList>
            <person name="Jiang F."/>
        </authorList>
    </citation>
    <scope>NUCLEOTIDE SEQUENCE [LARGE SCALE GENOMIC DNA]</scope>
    <source>
        <strain evidence="3">LVBAO_FW01</strain>
        <tissue evidence="3">Leaves</tissue>
    </source>
</reference>
<feature type="chain" id="PRO_5042861257" evidence="2">
    <location>
        <begin position="25"/>
        <end position="309"/>
    </location>
</feature>
<accession>A0AAN9KPI6</accession>
<protein>
    <submittedName>
        <fullName evidence="3">Uncharacterized protein</fullName>
    </submittedName>
</protein>
<sequence>MRVRTSLLVLLSLPCLLSLLLSSAQLPHDVVILARLLDTQLQDCAFKALFNPKTGVPYDGQVPTNLTGIKVSALRLRSGSLRTRGFHRYKEFEIPIGVVDQPYVERLVFVYHNLGNWSHKFYPLPGYSYLAPVLGLLGYSGANLSASDLPELNIRASYKPILINFPDMKPAPFGSLAKCVYFDLHGSVQFDILLPGNVCSTVQQGHFSIVVESNAPSLAPGGEVQGGGKKNRLMLRIVVPSVVGGILLLIILGLLFGGVRRVKQRTKIKKMECVADNSEILDTTSIGNTKVPLAFGTRTKQMIEHDYFP</sequence>
<dbReference type="Pfam" id="PF06697">
    <property type="entry name" value="DUF1191"/>
    <property type="match status" value="1"/>
</dbReference>
<evidence type="ECO:0000313" key="3">
    <source>
        <dbReference type="EMBL" id="KAK7321435.1"/>
    </source>
</evidence>
<dbReference type="GO" id="GO:0016020">
    <property type="term" value="C:membrane"/>
    <property type="evidence" value="ECO:0007669"/>
    <property type="project" value="TreeGrafter"/>
</dbReference>